<dbReference type="PANTHER" id="PTHR45825">
    <property type="entry name" value="GRANULE-BOUND STARCH SYNTHASE 1, CHLOROPLASTIC/AMYLOPLASTIC"/>
    <property type="match status" value="1"/>
</dbReference>
<comment type="catalytic activity">
    <reaction evidence="1 8">
        <text>[(1-&gt;4)-alpha-D-glucosyl](n) + ADP-alpha-D-glucose = [(1-&gt;4)-alpha-D-glucosyl](n+1) + ADP + H(+)</text>
        <dbReference type="Rhea" id="RHEA:18189"/>
        <dbReference type="Rhea" id="RHEA-COMP:9584"/>
        <dbReference type="Rhea" id="RHEA-COMP:9587"/>
        <dbReference type="ChEBI" id="CHEBI:15378"/>
        <dbReference type="ChEBI" id="CHEBI:15444"/>
        <dbReference type="ChEBI" id="CHEBI:57498"/>
        <dbReference type="ChEBI" id="CHEBI:456216"/>
        <dbReference type="EC" id="2.4.1.21"/>
    </reaction>
</comment>
<dbReference type="Gene3D" id="3.40.50.2000">
    <property type="entry name" value="Glycogen Phosphorylase B"/>
    <property type="match status" value="2"/>
</dbReference>
<dbReference type="NCBIfam" id="TIGR02095">
    <property type="entry name" value="glgA"/>
    <property type="match status" value="1"/>
</dbReference>
<evidence type="ECO:0000256" key="4">
    <source>
        <dbReference type="ARBA" id="ARBA00010281"/>
    </source>
</evidence>
<evidence type="ECO:0000256" key="7">
    <source>
        <dbReference type="ARBA" id="ARBA00023056"/>
    </source>
</evidence>
<proteinExistence type="inferred from homology"/>
<feature type="domain" description="Glycosyl transferase family 1" evidence="9">
    <location>
        <begin position="286"/>
        <end position="434"/>
    </location>
</feature>
<dbReference type="HAMAP" id="MF_00484">
    <property type="entry name" value="Glycogen_synth"/>
    <property type="match status" value="1"/>
</dbReference>
<feature type="domain" description="Starch synthase catalytic" evidence="10">
    <location>
        <begin position="2"/>
        <end position="230"/>
    </location>
</feature>
<comment type="caution">
    <text evidence="11">The sequence shown here is derived from an EMBL/GenBank/DDBJ whole genome shotgun (WGS) entry which is preliminary data.</text>
</comment>
<evidence type="ECO:0000259" key="9">
    <source>
        <dbReference type="Pfam" id="PF00534"/>
    </source>
</evidence>
<evidence type="ECO:0000313" key="11">
    <source>
        <dbReference type="EMBL" id="MFB5946774.1"/>
    </source>
</evidence>
<dbReference type="Proteomes" id="UP001580928">
    <property type="component" value="Unassembled WGS sequence"/>
</dbReference>
<name>A0ABV5CH36_9SPHI</name>
<evidence type="ECO:0000313" key="12">
    <source>
        <dbReference type="Proteomes" id="UP001580928"/>
    </source>
</evidence>
<evidence type="ECO:0000256" key="8">
    <source>
        <dbReference type="HAMAP-Rule" id="MF_00484"/>
    </source>
</evidence>
<sequence>MKVYHISAECYPVAKVGGLGDVVGALPKYQNRLGIDASVIMPWYDCAFVNERCFISIFTGEIKIGTQIYDYHISKERDNVLGFSLYLVKIPGLLDRKDVYGYSDESIQFIAFQHALLHWLSASQPEPILLHCHDHHSGLIPFFIDYGEEFKSLRGMPTVGTVHNGQYQGWMGWDQAVLMPAFDWAHRGLLDWNGVINPLAALIKCCWAYTTVSEGYLEELFGKANGLEALFASESQKSHGIVNGIDSEVWHPMKDALIKFAFDHTNLEGKRKNKMTFCKQHGLTYRLPLFSFIGRLVHEKGADLLPAFIEAAIKAFPDQFNMMILGSGDAETESKLIALSERFAKNVVVTIGYDESLSHRIYASSDFLLMPSRVEPCGLNQLYAMQYGTMPIVRKTGGLADTVVDISQDGYGISFENSTVSEMLEAMAQAVALYTRKNLLNQKRKLMMEQDFSWESSADKYKSLYQSLWADWEKLSKK</sequence>
<comment type="pathway">
    <text evidence="3 8">Glycan biosynthesis; glycogen biosynthesis.</text>
</comment>
<dbReference type="SUPFAM" id="SSF53756">
    <property type="entry name" value="UDP-Glycosyltransferase/glycogen phosphorylase"/>
    <property type="match status" value="1"/>
</dbReference>
<accession>A0ABV5CH36</accession>
<keyword evidence="7 8" id="KW-0320">Glycogen biosynthesis</keyword>
<dbReference type="CDD" id="cd03791">
    <property type="entry name" value="GT5_Glycogen_synthase_DULL1-like"/>
    <property type="match status" value="1"/>
</dbReference>
<dbReference type="InterPro" id="IPR001296">
    <property type="entry name" value="Glyco_trans_1"/>
</dbReference>
<dbReference type="InterPro" id="IPR011835">
    <property type="entry name" value="GS/SS"/>
</dbReference>
<comment type="similarity">
    <text evidence="4 8">Belongs to the glycosyltransferase 1 family. Bacterial/plant glycogen synthase subfamily.</text>
</comment>
<dbReference type="RefSeq" id="WP_375558303.1">
    <property type="nucleotide sequence ID" value="NZ_JBBVGT010000003.1"/>
</dbReference>
<dbReference type="Pfam" id="PF00534">
    <property type="entry name" value="Glycos_transf_1"/>
    <property type="match status" value="1"/>
</dbReference>
<reference evidence="11 12" key="1">
    <citation type="submission" date="2024-04" db="EMBL/GenBank/DDBJ databases">
        <title>Albibacterium profundi sp. nov., isolated from sediment of the Challenger Deep of Mariana Trench.</title>
        <authorList>
            <person name="Wang Y."/>
        </authorList>
    </citation>
    <scope>NUCLEOTIDE SEQUENCE [LARGE SCALE GENOMIC DNA]</scope>
    <source>
        <strain evidence="11 12">RHL897</strain>
    </source>
</reference>
<dbReference type="InterPro" id="IPR013534">
    <property type="entry name" value="Starch_synth_cat_dom"/>
</dbReference>
<evidence type="ECO:0000256" key="3">
    <source>
        <dbReference type="ARBA" id="ARBA00004964"/>
    </source>
</evidence>
<feature type="binding site" evidence="8">
    <location>
        <position position="15"/>
    </location>
    <ligand>
        <name>ADP-alpha-D-glucose</name>
        <dbReference type="ChEBI" id="CHEBI:57498"/>
    </ligand>
</feature>
<keyword evidence="12" id="KW-1185">Reference proteome</keyword>
<dbReference type="EC" id="2.4.1.21" evidence="8"/>
<dbReference type="EMBL" id="JBBVGT010000003">
    <property type="protein sequence ID" value="MFB5946774.1"/>
    <property type="molecule type" value="Genomic_DNA"/>
</dbReference>
<comment type="function">
    <text evidence="2 8">Synthesizes alpha-1,4-glucan chains using ADP-glucose.</text>
</comment>
<evidence type="ECO:0000256" key="6">
    <source>
        <dbReference type="ARBA" id="ARBA00022679"/>
    </source>
</evidence>
<protein>
    <recommendedName>
        <fullName evidence="8">Glycogen synthase</fullName>
        <ecNumber evidence="8">2.4.1.21</ecNumber>
    </recommendedName>
    <alternativeName>
        <fullName evidence="8">Starch [bacterial glycogen] synthase</fullName>
    </alternativeName>
</protein>
<evidence type="ECO:0000259" key="10">
    <source>
        <dbReference type="Pfam" id="PF08323"/>
    </source>
</evidence>
<gene>
    <name evidence="8" type="primary">glgA</name>
    <name evidence="11" type="ORF">WKR92_13150</name>
</gene>
<dbReference type="Pfam" id="PF08323">
    <property type="entry name" value="Glyco_transf_5"/>
    <property type="match status" value="1"/>
</dbReference>
<evidence type="ECO:0000256" key="1">
    <source>
        <dbReference type="ARBA" id="ARBA00001478"/>
    </source>
</evidence>
<dbReference type="PANTHER" id="PTHR45825:SF11">
    <property type="entry name" value="ALPHA AMYLASE DOMAIN-CONTAINING PROTEIN"/>
    <property type="match status" value="1"/>
</dbReference>
<evidence type="ECO:0000256" key="2">
    <source>
        <dbReference type="ARBA" id="ARBA00002764"/>
    </source>
</evidence>
<dbReference type="GO" id="GO:0016757">
    <property type="term" value="F:glycosyltransferase activity"/>
    <property type="evidence" value="ECO:0007669"/>
    <property type="project" value="UniProtKB-KW"/>
</dbReference>
<keyword evidence="6 8" id="KW-0808">Transferase</keyword>
<keyword evidence="5 8" id="KW-0328">Glycosyltransferase</keyword>
<organism evidence="11 12">
    <name type="scientific">Albibacterium profundi</name>
    <dbReference type="NCBI Taxonomy" id="3134906"/>
    <lineage>
        <taxon>Bacteria</taxon>
        <taxon>Pseudomonadati</taxon>
        <taxon>Bacteroidota</taxon>
        <taxon>Sphingobacteriia</taxon>
        <taxon>Sphingobacteriales</taxon>
        <taxon>Sphingobacteriaceae</taxon>
        <taxon>Albibacterium</taxon>
    </lineage>
</organism>
<evidence type="ECO:0000256" key="5">
    <source>
        <dbReference type="ARBA" id="ARBA00022676"/>
    </source>
</evidence>